<name>A0A2U1E2R6_9FIRM</name>
<keyword evidence="1" id="KW-1133">Transmembrane helix</keyword>
<keyword evidence="3" id="KW-1185">Reference proteome</keyword>
<evidence type="ECO:0008006" key="4">
    <source>
        <dbReference type="Google" id="ProtNLM"/>
    </source>
</evidence>
<gene>
    <name evidence="2" type="ORF">C7381_10684</name>
</gene>
<keyword evidence="1" id="KW-0812">Transmembrane</keyword>
<evidence type="ECO:0000313" key="2">
    <source>
        <dbReference type="EMBL" id="PVY94211.1"/>
    </source>
</evidence>
<reference evidence="2 3" key="1">
    <citation type="submission" date="2018-04" db="EMBL/GenBank/DDBJ databases">
        <title>Genomic Encyclopedia of Type Strains, Phase IV (KMG-IV): sequencing the most valuable type-strain genomes for metagenomic binning, comparative biology and taxonomic classification.</title>
        <authorList>
            <person name="Goeker M."/>
        </authorList>
    </citation>
    <scope>NUCLEOTIDE SEQUENCE [LARGE SCALE GENOMIC DNA]</scope>
    <source>
        <strain evidence="2 3">DSM 20705</strain>
    </source>
</reference>
<proteinExistence type="predicted"/>
<dbReference type="AlphaFoldDB" id="A0A2U1E2R6"/>
<protein>
    <recommendedName>
        <fullName evidence="4">Prepilin-type N-terminal cleavage/methylation domain-containing protein</fullName>
    </recommendedName>
</protein>
<organism evidence="2 3">
    <name type="scientific">Ezakiella coagulans</name>
    <dbReference type="NCBI Taxonomy" id="46507"/>
    <lineage>
        <taxon>Bacteria</taxon>
        <taxon>Bacillati</taxon>
        <taxon>Bacillota</taxon>
        <taxon>Tissierellia</taxon>
        <taxon>Ezakiella</taxon>
    </lineage>
</organism>
<accession>A0A2U1E2R6</accession>
<feature type="transmembrane region" description="Helical" evidence="1">
    <location>
        <begin position="15"/>
        <end position="36"/>
    </location>
</feature>
<comment type="caution">
    <text evidence="2">The sequence shown here is derived from an EMBL/GenBank/DDBJ whole genome shotgun (WGS) entry which is preliminary data.</text>
</comment>
<evidence type="ECO:0000256" key="1">
    <source>
        <dbReference type="SAM" id="Phobius"/>
    </source>
</evidence>
<evidence type="ECO:0000313" key="3">
    <source>
        <dbReference type="Proteomes" id="UP000245793"/>
    </source>
</evidence>
<dbReference type="EMBL" id="QEKV01000006">
    <property type="protein sequence ID" value="PVY94211.1"/>
    <property type="molecule type" value="Genomic_DNA"/>
</dbReference>
<dbReference type="Proteomes" id="UP000245793">
    <property type="component" value="Unassembled WGS sequence"/>
</dbReference>
<sequence>MCFQSIKGQKKKVKAFSVLEIIIALIVISILIYTFYSSGNNIFRNLFRMDENVSRGVRLSSVGMYIKKFSENADLIFKNKELGDVIMFCNIKRNNKYDYFYFRFDNNSVYYKAKNDYGLRPDELKNFFIKILNKDTNKIDSDISDFKLTIEDNTLKIYLKNETDEYIDYMRIFNYEEF</sequence>
<keyword evidence="1" id="KW-0472">Membrane</keyword>